<feature type="domain" description="Methyltransferase type 12" evidence="1">
    <location>
        <begin position="50"/>
        <end position="146"/>
    </location>
</feature>
<accession>A0A6G7VCT3</accession>
<protein>
    <submittedName>
        <fullName evidence="2">Class I SAM-dependent methyltransferase</fullName>
    </submittedName>
</protein>
<keyword evidence="2" id="KW-0489">Methyltransferase</keyword>
<dbReference type="KEGG" id="cjap:GWK36_06930"/>
<dbReference type="Proteomes" id="UP000502699">
    <property type="component" value="Chromosome"/>
</dbReference>
<dbReference type="PANTHER" id="PTHR43591">
    <property type="entry name" value="METHYLTRANSFERASE"/>
    <property type="match status" value="1"/>
</dbReference>
<dbReference type="EMBL" id="CP048029">
    <property type="protein sequence ID" value="QIK37762.1"/>
    <property type="molecule type" value="Genomic_DNA"/>
</dbReference>
<organism evidence="2 3">
    <name type="scientific">Caldichromatium japonicum</name>
    <dbReference type="NCBI Taxonomy" id="2699430"/>
    <lineage>
        <taxon>Bacteria</taxon>
        <taxon>Pseudomonadati</taxon>
        <taxon>Pseudomonadota</taxon>
        <taxon>Gammaproteobacteria</taxon>
        <taxon>Chromatiales</taxon>
        <taxon>Chromatiaceae</taxon>
        <taxon>Caldichromatium</taxon>
    </lineage>
</organism>
<dbReference type="InterPro" id="IPR013217">
    <property type="entry name" value="Methyltransf_12"/>
</dbReference>
<dbReference type="GO" id="GO:0032259">
    <property type="term" value="P:methylation"/>
    <property type="evidence" value="ECO:0007669"/>
    <property type="project" value="UniProtKB-KW"/>
</dbReference>
<dbReference type="PANTHER" id="PTHR43591:SF24">
    <property type="entry name" value="2-METHOXY-6-POLYPRENYL-1,4-BENZOQUINOL METHYLASE, MITOCHONDRIAL"/>
    <property type="match status" value="1"/>
</dbReference>
<dbReference type="AlphaFoldDB" id="A0A6G7VCT3"/>
<proteinExistence type="predicted"/>
<evidence type="ECO:0000313" key="2">
    <source>
        <dbReference type="EMBL" id="QIK37762.1"/>
    </source>
</evidence>
<dbReference type="Gene3D" id="3.40.50.150">
    <property type="entry name" value="Vaccinia Virus protein VP39"/>
    <property type="match status" value="1"/>
</dbReference>
<reference evidence="3" key="1">
    <citation type="submission" date="2020-01" db="EMBL/GenBank/DDBJ databases">
        <title>Caldichromatium gen. nov., sp. nov., a thermophilic purple sulfur bacterium member of the family Chromatiaceae isolated from Nakabusa hot spring, Japan.</title>
        <authorList>
            <person name="Saini M.K."/>
            <person name="Hanada S."/>
            <person name="Tank M."/>
        </authorList>
    </citation>
    <scope>NUCLEOTIDE SEQUENCE [LARGE SCALE GENOMIC DNA]</scope>
    <source>
        <strain evidence="3">No.7</strain>
    </source>
</reference>
<gene>
    <name evidence="2" type="ORF">GWK36_06930</name>
</gene>
<name>A0A6G7VCT3_9GAMM</name>
<dbReference type="Pfam" id="PF08242">
    <property type="entry name" value="Methyltransf_12"/>
    <property type="match status" value="1"/>
</dbReference>
<dbReference type="InterPro" id="IPR029063">
    <property type="entry name" value="SAM-dependent_MTases_sf"/>
</dbReference>
<keyword evidence="3" id="KW-1185">Reference proteome</keyword>
<evidence type="ECO:0000259" key="1">
    <source>
        <dbReference type="Pfam" id="PF08242"/>
    </source>
</evidence>
<keyword evidence="2" id="KW-0808">Transferase</keyword>
<sequence>MKRRPEPEELMEGEDQARAYAEADFTESNTLFIRLLQQLVSDTHRPLAALDLGCGPADIVIRFLRAYPNARCAALDGSKAMLKLAAQALSAHPELVERAQLIQDCIPSERLPRAHYDLVLSNSLLHHLPDPQVLWETVRSAAKPGAPVLIMDLMRSASPGWVETLVETYAGSEPEVLKRDFRNSLYAAFEPAEVSAQLQTAGLECLEVAVVSDRHLAVMGYLPT</sequence>
<evidence type="ECO:0000313" key="3">
    <source>
        <dbReference type="Proteomes" id="UP000502699"/>
    </source>
</evidence>
<dbReference type="GO" id="GO:0008168">
    <property type="term" value="F:methyltransferase activity"/>
    <property type="evidence" value="ECO:0007669"/>
    <property type="project" value="UniProtKB-KW"/>
</dbReference>
<dbReference type="CDD" id="cd02440">
    <property type="entry name" value="AdoMet_MTases"/>
    <property type="match status" value="1"/>
</dbReference>
<dbReference type="SUPFAM" id="SSF53335">
    <property type="entry name" value="S-adenosyl-L-methionine-dependent methyltransferases"/>
    <property type="match status" value="1"/>
</dbReference>
<dbReference type="RefSeq" id="WP_166270524.1">
    <property type="nucleotide sequence ID" value="NZ_CP048029.1"/>
</dbReference>